<sequence>MGSWRFEVFKTACYVGFPIFVVVMQNLQLTEKFIIQDLITEIQKKDLKGERILLEKKKEAILRDQKYWESLSKE</sequence>
<dbReference type="EnsemblMetazoa" id="G3013.2">
    <property type="protein sequence ID" value="G3013.2:cds"/>
    <property type="gene ID" value="G3013"/>
</dbReference>
<dbReference type="EnsemblMetazoa" id="G3013.1">
    <property type="protein sequence ID" value="G3013.1:cds"/>
    <property type="gene ID" value="G3013"/>
</dbReference>
<keyword evidence="2" id="KW-1185">Reference proteome</keyword>
<name>A0A8W8LXX3_MAGGI</name>
<dbReference type="Proteomes" id="UP000005408">
    <property type="component" value="Unassembled WGS sequence"/>
</dbReference>
<evidence type="ECO:0000313" key="1">
    <source>
        <dbReference type="EnsemblMetazoa" id="G3013.1:cds"/>
    </source>
</evidence>
<organism evidence="1 2">
    <name type="scientific">Magallana gigas</name>
    <name type="common">Pacific oyster</name>
    <name type="synonym">Crassostrea gigas</name>
    <dbReference type="NCBI Taxonomy" id="29159"/>
    <lineage>
        <taxon>Eukaryota</taxon>
        <taxon>Metazoa</taxon>
        <taxon>Spiralia</taxon>
        <taxon>Lophotrochozoa</taxon>
        <taxon>Mollusca</taxon>
        <taxon>Bivalvia</taxon>
        <taxon>Autobranchia</taxon>
        <taxon>Pteriomorphia</taxon>
        <taxon>Ostreida</taxon>
        <taxon>Ostreoidea</taxon>
        <taxon>Ostreidae</taxon>
        <taxon>Magallana</taxon>
    </lineage>
</organism>
<reference evidence="1" key="1">
    <citation type="submission" date="2022-08" db="UniProtKB">
        <authorList>
            <consortium name="EnsemblMetazoa"/>
        </authorList>
    </citation>
    <scope>IDENTIFICATION</scope>
    <source>
        <strain evidence="1">05x7-T-G4-1.051#20</strain>
    </source>
</reference>
<dbReference type="GO" id="GO:0005739">
    <property type="term" value="C:mitochondrion"/>
    <property type="evidence" value="ECO:0007669"/>
    <property type="project" value="InterPro"/>
</dbReference>
<dbReference type="Pfam" id="PF09803">
    <property type="entry name" value="Pet100"/>
    <property type="match status" value="1"/>
</dbReference>
<protein>
    <submittedName>
        <fullName evidence="1">Uncharacterized protein</fullName>
    </submittedName>
</protein>
<dbReference type="AlphaFoldDB" id="A0A8W8LXX3"/>
<proteinExistence type="predicted"/>
<evidence type="ECO:0000313" key="2">
    <source>
        <dbReference type="Proteomes" id="UP000005408"/>
    </source>
</evidence>
<dbReference type="InterPro" id="IPR018625">
    <property type="entry name" value="Pet100"/>
</dbReference>
<accession>A0A8W8LXX3</accession>
<dbReference type="GO" id="GO:0033617">
    <property type="term" value="P:mitochondrial respiratory chain complex IV assembly"/>
    <property type="evidence" value="ECO:0007669"/>
    <property type="project" value="InterPro"/>
</dbReference>